<dbReference type="Proteomes" id="UP000234847">
    <property type="component" value="Unassembled WGS sequence"/>
</dbReference>
<evidence type="ECO:0008006" key="4">
    <source>
        <dbReference type="Google" id="ProtNLM"/>
    </source>
</evidence>
<dbReference type="EMBL" id="PKJT01000017">
    <property type="protein sequence ID" value="PKZ79699.1"/>
    <property type="molecule type" value="Genomic_DNA"/>
</dbReference>
<feature type="transmembrane region" description="Helical" evidence="1">
    <location>
        <begin position="64"/>
        <end position="87"/>
    </location>
</feature>
<protein>
    <recommendedName>
        <fullName evidence="4">DUF2238 domain-containing protein</fullName>
    </recommendedName>
</protein>
<evidence type="ECO:0000256" key="1">
    <source>
        <dbReference type="SAM" id="Phobius"/>
    </source>
</evidence>
<feature type="transmembrane region" description="Helical" evidence="1">
    <location>
        <begin position="133"/>
        <end position="158"/>
    </location>
</feature>
<feature type="transmembrane region" description="Helical" evidence="1">
    <location>
        <begin position="31"/>
        <end position="57"/>
    </location>
</feature>
<evidence type="ECO:0000313" key="2">
    <source>
        <dbReference type="EMBL" id="PKZ79699.1"/>
    </source>
</evidence>
<comment type="caution">
    <text evidence="2">The sequence shown here is derived from an EMBL/GenBank/DDBJ whole genome shotgun (WGS) entry which is preliminary data.</text>
</comment>
<accession>A0AAX0VHM6</accession>
<name>A0AAX0VHM6_MICLU</name>
<sequence length="202" mass="20691">MPIGAAVGRDAAPTRTIADMLPLIPADLLRALGLILVPVAAVHAGWPSAAAMLLVFGSQWLTRWLAPGGALDWAAQAVLLLAGWLSVIGLYPRVPWLDLLVHAAASAVVACLTALVVGAWLRRRGTEAGQTVALLGPGLAGLGIAAAAVALGVVWELAEWWGHTAVTPEIGVGYTDTIGDLAADLVGAGIGAALAVRRERTR</sequence>
<dbReference type="Pfam" id="PF09997">
    <property type="entry name" value="DUF2238"/>
    <property type="match status" value="1"/>
</dbReference>
<keyword evidence="1" id="KW-0812">Transmembrane</keyword>
<dbReference type="AlphaFoldDB" id="A0AAX0VHM6"/>
<dbReference type="InterPro" id="IPR014509">
    <property type="entry name" value="YjdF-like"/>
</dbReference>
<reference evidence="2 3" key="1">
    <citation type="submission" date="2017-12" db="EMBL/GenBank/DDBJ databases">
        <title>Phylogenetic diversity of female urinary microbiome.</title>
        <authorList>
            <person name="Thomas-White K."/>
            <person name="Wolfe A.J."/>
        </authorList>
    </citation>
    <scope>NUCLEOTIDE SEQUENCE [LARGE SCALE GENOMIC DNA]</scope>
    <source>
        <strain evidence="2 3">UMB0038</strain>
    </source>
</reference>
<gene>
    <name evidence="2" type="ORF">CYJ95_11520</name>
</gene>
<keyword evidence="1" id="KW-1133">Transmembrane helix</keyword>
<keyword evidence="1" id="KW-0472">Membrane</keyword>
<feature type="transmembrane region" description="Helical" evidence="1">
    <location>
        <begin position="178"/>
        <end position="196"/>
    </location>
</feature>
<proteinExistence type="predicted"/>
<organism evidence="2 3">
    <name type="scientific">Micrococcus luteus</name>
    <name type="common">Micrococcus lysodeikticus</name>
    <dbReference type="NCBI Taxonomy" id="1270"/>
    <lineage>
        <taxon>Bacteria</taxon>
        <taxon>Bacillati</taxon>
        <taxon>Actinomycetota</taxon>
        <taxon>Actinomycetes</taxon>
        <taxon>Micrococcales</taxon>
        <taxon>Micrococcaceae</taxon>
        <taxon>Micrococcus</taxon>
    </lineage>
</organism>
<feature type="transmembrane region" description="Helical" evidence="1">
    <location>
        <begin position="99"/>
        <end position="121"/>
    </location>
</feature>
<evidence type="ECO:0000313" key="3">
    <source>
        <dbReference type="Proteomes" id="UP000234847"/>
    </source>
</evidence>